<protein>
    <submittedName>
        <fullName evidence="1">Uncharacterized protein</fullName>
    </submittedName>
</protein>
<gene>
    <name evidence="1" type="ORF">D3P04_19385</name>
</gene>
<dbReference type="AlphaFoldDB" id="A0A418SNM8"/>
<dbReference type="Proteomes" id="UP000284202">
    <property type="component" value="Unassembled WGS sequence"/>
</dbReference>
<keyword evidence="2" id="KW-1185">Reference proteome</keyword>
<comment type="caution">
    <text evidence="1">The sequence shown here is derived from an EMBL/GenBank/DDBJ whole genome shotgun (WGS) entry which is preliminary data.</text>
</comment>
<evidence type="ECO:0000313" key="2">
    <source>
        <dbReference type="Proteomes" id="UP000284202"/>
    </source>
</evidence>
<name>A0A418SNM8_9RHOB</name>
<proteinExistence type="predicted"/>
<organism evidence="1 2">
    <name type="scientific">Paracoccus onubensis</name>
    <dbReference type="NCBI Taxonomy" id="1675788"/>
    <lineage>
        <taxon>Bacteria</taxon>
        <taxon>Pseudomonadati</taxon>
        <taxon>Pseudomonadota</taxon>
        <taxon>Alphaproteobacteria</taxon>
        <taxon>Rhodobacterales</taxon>
        <taxon>Paracoccaceae</taxon>
        <taxon>Paracoccus</taxon>
    </lineage>
</organism>
<sequence>MLQFENHGLKAGIWTGMLTAAQAPARVALVHLGEIVALANLSAAEGEGLWQVTVELPASFLSDGAHSLILIADGGQDGDAPQPDAVELDRLHLMAGAPLEYELVAEIKLMRAELDLLKREFRRLATFE</sequence>
<dbReference type="EMBL" id="QZCG01000015">
    <property type="protein sequence ID" value="RJE82535.1"/>
    <property type="molecule type" value="Genomic_DNA"/>
</dbReference>
<accession>A0A418SNM8</accession>
<evidence type="ECO:0000313" key="1">
    <source>
        <dbReference type="EMBL" id="RJE82535.1"/>
    </source>
</evidence>
<reference evidence="2" key="1">
    <citation type="submission" date="2018-09" db="EMBL/GenBank/DDBJ databases">
        <title>Acidovorax cavernicola nov. sp. isolated from Gruta de las Maravillas (Aracena, Spain).</title>
        <authorList>
            <person name="Jurado V."/>
            <person name="Gutierrez-Patricio S."/>
            <person name="Gonzalez-Pimentel J.L."/>
            <person name="Miller A.Z."/>
            <person name="Laiz L."/>
            <person name="Saiz-Jimenez C."/>
        </authorList>
    </citation>
    <scope>NUCLEOTIDE SEQUENCE [LARGE SCALE GENOMIC DNA]</scope>
    <source>
        <strain evidence="2">1011MAR3C25</strain>
    </source>
</reference>